<protein>
    <submittedName>
        <fullName evidence="6">Sugar ABC transporter substrate-binding protein</fullName>
    </submittedName>
</protein>
<evidence type="ECO:0000256" key="4">
    <source>
        <dbReference type="SAM" id="SignalP"/>
    </source>
</evidence>
<dbReference type="InterPro" id="IPR025997">
    <property type="entry name" value="SBP_2_dom"/>
</dbReference>
<comment type="similarity">
    <text evidence="2">Belongs to the bacterial solute-binding protein 2 family.</text>
</comment>
<keyword evidence="3 4" id="KW-0732">Signal</keyword>
<comment type="caution">
    <text evidence="6">The sequence shown here is derived from an EMBL/GenBank/DDBJ whole genome shotgun (WGS) entry which is preliminary data.</text>
</comment>
<proteinExistence type="inferred from homology"/>
<evidence type="ECO:0000256" key="3">
    <source>
        <dbReference type="ARBA" id="ARBA00022729"/>
    </source>
</evidence>
<dbReference type="SUPFAM" id="SSF53822">
    <property type="entry name" value="Periplasmic binding protein-like I"/>
    <property type="match status" value="1"/>
</dbReference>
<dbReference type="PANTHER" id="PTHR46847">
    <property type="entry name" value="D-ALLOSE-BINDING PERIPLASMIC PROTEIN-RELATED"/>
    <property type="match status" value="1"/>
</dbReference>
<evidence type="ECO:0000259" key="5">
    <source>
        <dbReference type="Pfam" id="PF13407"/>
    </source>
</evidence>
<feature type="chain" id="PRO_5046113592" evidence="4">
    <location>
        <begin position="28"/>
        <end position="322"/>
    </location>
</feature>
<dbReference type="Pfam" id="PF13407">
    <property type="entry name" value="Peripla_BP_4"/>
    <property type="match status" value="1"/>
</dbReference>
<name>A0ABR7YZX4_9PSED</name>
<comment type="subcellular location">
    <subcellularLocation>
        <location evidence="1">Cell envelope</location>
    </subcellularLocation>
</comment>
<keyword evidence="7" id="KW-1185">Reference proteome</keyword>
<dbReference type="InterPro" id="IPR028082">
    <property type="entry name" value="Peripla_BP_I"/>
</dbReference>
<feature type="domain" description="Periplasmic binding protein" evidence="5">
    <location>
        <begin position="32"/>
        <end position="286"/>
    </location>
</feature>
<evidence type="ECO:0000256" key="1">
    <source>
        <dbReference type="ARBA" id="ARBA00004196"/>
    </source>
</evidence>
<feature type="signal peptide" evidence="4">
    <location>
        <begin position="1"/>
        <end position="27"/>
    </location>
</feature>
<organism evidence="6 7">
    <name type="scientific">Pseudomonas typographi</name>
    <dbReference type="NCBI Taxonomy" id="2715964"/>
    <lineage>
        <taxon>Bacteria</taxon>
        <taxon>Pseudomonadati</taxon>
        <taxon>Pseudomonadota</taxon>
        <taxon>Gammaproteobacteria</taxon>
        <taxon>Pseudomonadales</taxon>
        <taxon>Pseudomonadaceae</taxon>
        <taxon>Pseudomonas</taxon>
    </lineage>
</organism>
<sequence length="322" mass="33927">MKTLIQPWRAPLAMLAVTLSCVTGAGAEELTIGYAVPSLSQSFWISSAYGAQDEASKEGVKLIKLSAGGDGNVAQQISQLQSLIQRRVGAIVVGATNGDAVRAVVDQAVRQGIAVIGISSPPNSQHLTSIVTADHYDMGRMQAECLGEALQGQGDVAMLAGPSGQAWSDLRAQGFRETLKDKFPGINVVAQSRLADNRNASLNTTEDWLQRFANLKGIYSATEDMAAGAVAALRASGRLEQVKVSTSNFSPTTRELLANNEVVCSSVQQVVEQGRSALRLAVAAAHKQSVEEVVSLPALKISPQDVATINLDQVMAPASYTP</sequence>
<evidence type="ECO:0000313" key="6">
    <source>
        <dbReference type="EMBL" id="MBD1598781.1"/>
    </source>
</evidence>
<dbReference type="PANTHER" id="PTHR46847:SF1">
    <property type="entry name" value="D-ALLOSE-BINDING PERIPLASMIC PROTEIN-RELATED"/>
    <property type="match status" value="1"/>
</dbReference>
<dbReference type="PROSITE" id="PS51257">
    <property type="entry name" value="PROKAR_LIPOPROTEIN"/>
    <property type="match status" value="1"/>
</dbReference>
<reference evidence="6 7" key="1">
    <citation type="journal article" date="2020" name="Insects">
        <title>Bacteria Belonging to Pseudomonas typographi sp. nov. from the Bark Beetle Ips typographus Have Genomic Potential to Aid in the Host Ecology.</title>
        <authorList>
            <person name="Peral-Aranega E."/>
            <person name="Saati-Santamaria Z."/>
            <person name="Kolarik M."/>
            <person name="Rivas R."/>
            <person name="Garcia-Fraile P."/>
        </authorList>
    </citation>
    <scope>NUCLEOTIDE SEQUENCE [LARGE SCALE GENOMIC DNA]</scope>
    <source>
        <strain evidence="6 7">CA3A</strain>
    </source>
</reference>
<dbReference type="EMBL" id="JAAOCA010000008">
    <property type="protein sequence ID" value="MBD1598781.1"/>
    <property type="molecule type" value="Genomic_DNA"/>
</dbReference>
<evidence type="ECO:0000313" key="7">
    <source>
        <dbReference type="Proteomes" id="UP000805841"/>
    </source>
</evidence>
<gene>
    <name evidence="6" type="ORF">HAQ05_08700</name>
</gene>
<dbReference type="Proteomes" id="UP000805841">
    <property type="component" value="Unassembled WGS sequence"/>
</dbReference>
<dbReference type="Gene3D" id="3.40.50.2300">
    <property type="match status" value="2"/>
</dbReference>
<accession>A0ABR7YZX4</accession>
<evidence type="ECO:0000256" key="2">
    <source>
        <dbReference type="ARBA" id="ARBA00007639"/>
    </source>
</evidence>